<dbReference type="Proteomes" id="UP000800035">
    <property type="component" value="Unassembled WGS sequence"/>
</dbReference>
<reference evidence="1" key="1">
    <citation type="journal article" date="2020" name="Stud. Mycol.">
        <title>101 Dothideomycetes genomes: a test case for predicting lifestyles and emergence of pathogens.</title>
        <authorList>
            <person name="Haridas S."/>
            <person name="Albert R."/>
            <person name="Binder M."/>
            <person name="Bloem J."/>
            <person name="Labutti K."/>
            <person name="Salamov A."/>
            <person name="Andreopoulos B."/>
            <person name="Baker S."/>
            <person name="Barry K."/>
            <person name="Bills G."/>
            <person name="Bluhm B."/>
            <person name="Cannon C."/>
            <person name="Castanera R."/>
            <person name="Culley D."/>
            <person name="Daum C."/>
            <person name="Ezra D."/>
            <person name="Gonzalez J."/>
            <person name="Henrissat B."/>
            <person name="Kuo A."/>
            <person name="Liang C."/>
            <person name="Lipzen A."/>
            <person name="Lutzoni F."/>
            <person name="Magnuson J."/>
            <person name="Mondo S."/>
            <person name="Nolan M."/>
            <person name="Ohm R."/>
            <person name="Pangilinan J."/>
            <person name="Park H.-J."/>
            <person name="Ramirez L."/>
            <person name="Alfaro M."/>
            <person name="Sun H."/>
            <person name="Tritt A."/>
            <person name="Yoshinaga Y."/>
            <person name="Zwiers L.-H."/>
            <person name="Turgeon B."/>
            <person name="Goodwin S."/>
            <person name="Spatafora J."/>
            <person name="Crous P."/>
            <person name="Grigoriev I."/>
        </authorList>
    </citation>
    <scope>NUCLEOTIDE SEQUENCE</scope>
    <source>
        <strain evidence="1">CBS 675.92</strain>
    </source>
</reference>
<keyword evidence="2" id="KW-1185">Reference proteome</keyword>
<organism evidence="1 2">
    <name type="scientific">Byssothecium circinans</name>
    <dbReference type="NCBI Taxonomy" id="147558"/>
    <lineage>
        <taxon>Eukaryota</taxon>
        <taxon>Fungi</taxon>
        <taxon>Dikarya</taxon>
        <taxon>Ascomycota</taxon>
        <taxon>Pezizomycotina</taxon>
        <taxon>Dothideomycetes</taxon>
        <taxon>Pleosporomycetidae</taxon>
        <taxon>Pleosporales</taxon>
        <taxon>Massarineae</taxon>
        <taxon>Massarinaceae</taxon>
        <taxon>Byssothecium</taxon>
    </lineage>
</organism>
<gene>
    <name evidence="1" type="ORF">CC80DRAFT_313940</name>
</gene>
<sequence>MRVAPLRMRASACDRERMWPPVRKTCGSTVDPSTLAASKANVQRSTSKLGNPSGAPITLLCFLTSMCETDPYSESKLQAADYCVVSCTGRSSVPMARKREVISGTLSSRAGCRRFRTQSPY</sequence>
<name>A0A6A5U5K1_9PLEO</name>
<protein>
    <submittedName>
        <fullName evidence="1">Uncharacterized protein</fullName>
    </submittedName>
</protein>
<evidence type="ECO:0000313" key="1">
    <source>
        <dbReference type="EMBL" id="KAF1959958.1"/>
    </source>
</evidence>
<accession>A0A6A5U5K1</accession>
<dbReference type="EMBL" id="ML976984">
    <property type="protein sequence ID" value="KAF1959958.1"/>
    <property type="molecule type" value="Genomic_DNA"/>
</dbReference>
<dbReference type="AlphaFoldDB" id="A0A6A5U5K1"/>
<evidence type="ECO:0000313" key="2">
    <source>
        <dbReference type="Proteomes" id="UP000800035"/>
    </source>
</evidence>
<proteinExistence type="predicted"/>